<dbReference type="InterPro" id="IPR022254">
    <property type="entry name" value="DUF3775"/>
</dbReference>
<evidence type="ECO:0000313" key="1">
    <source>
        <dbReference type="EMBL" id="AUB44131.1"/>
    </source>
</evidence>
<keyword evidence="1" id="KW-0614">Plasmid</keyword>
<protein>
    <submittedName>
        <fullName evidence="1">Uncharacterized protein</fullName>
    </submittedName>
</protein>
<name>A0A2K8T8Z9_9NOSO</name>
<geneLocation type="plasmid" evidence="2">
    <name>pnfsy08</name>
</geneLocation>
<dbReference type="RefSeq" id="WP_225912884.1">
    <property type="nucleotide sequence ID" value="NZ_CAWNNC010000009.1"/>
</dbReference>
<proteinExistence type="predicted"/>
<evidence type="ECO:0000313" key="2">
    <source>
        <dbReference type="Proteomes" id="UP000232003"/>
    </source>
</evidence>
<reference evidence="1 2" key="1">
    <citation type="submission" date="2017-11" db="EMBL/GenBank/DDBJ databases">
        <title>Complete genome of a free-living desiccation-tolerant cyanobacterium and its photosynthetic adaptation to extreme terrestrial habitat.</title>
        <authorList>
            <person name="Shang J."/>
        </authorList>
    </citation>
    <scope>NUCLEOTIDE SEQUENCE [LARGE SCALE GENOMIC DNA]</scope>
    <source>
        <strain evidence="1 2">CCNUN1</strain>
        <plasmid evidence="2">pnfsy08</plasmid>
    </source>
</reference>
<dbReference type="EMBL" id="CP024793">
    <property type="protein sequence ID" value="AUB44131.1"/>
    <property type="molecule type" value="Genomic_DNA"/>
</dbReference>
<dbReference type="Pfam" id="PF12616">
    <property type="entry name" value="DUF3775"/>
    <property type="match status" value="1"/>
</dbReference>
<dbReference type="AlphaFoldDB" id="A0A2K8T8Z9"/>
<sequence length="131" mass="14757">MMKINFLTIDKVNKIIELAKLVYGTKTPQSVSDMKLTDSNTQAKELIEFLIECQTSNTPINKLSEYINNLSSEETAEAIALMVLGRGDSGRQPSDFFELVKEAEGVERHYLVEKSLLAKYLRSGLEKLNLN</sequence>
<accession>A0A2K8T8Z9</accession>
<dbReference type="KEGG" id="nfl:COO91_10351"/>
<gene>
    <name evidence="1" type="ORF">COO91_10351</name>
</gene>
<dbReference type="Proteomes" id="UP000232003">
    <property type="component" value="Plasmid pNFSY08"/>
</dbReference>
<keyword evidence="2" id="KW-1185">Reference proteome</keyword>
<organism evidence="1 2">
    <name type="scientific">Nostoc flagelliforme CCNUN1</name>
    <dbReference type="NCBI Taxonomy" id="2038116"/>
    <lineage>
        <taxon>Bacteria</taxon>
        <taxon>Bacillati</taxon>
        <taxon>Cyanobacteriota</taxon>
        <taxon>Cyanophyceae</taxon>
        <taxon>Nostocales</taxon>
        <taxon>Nostocaceae</taxon>
        <taxon>Nostoc</taxon>
    </lineage>
</organism>